<evidence type="ECO:0000313" key="2">
    <source>
        <dbReference type="Proteomes" id="UP000277204"/>
    </source>
</evidence>
<dbReference type="AlphaFoldDB" id="A0A183MAZ6"/>
<proteinExistence type="predicted"/>
<accession>A0A183MAZ6</accession>
<sequence>IQEKKNEKTKINDSRIRTEKFKAQSECVEANKQVKTSIRGDKQKYVEQLAVMTDETATEGNMRQLCDTTKKLVGKYSKPKKLVKDKEGNTITEIQKQSNRWVEQFDELLNKTPPLNSPNIKAPHPDLHMHVTPSTINCDHQTNQQWESSRI</sequence>
<protein>
    <submittedName>
        <fullName evidence="1">Uncharacterized protein</fullName>
    </submittedName>
</protein>
<dbReference type="Proteomes" id="UP000277204">
    <property type="component" value="Unassembled WGS sequence"/>
</dbReference>
<keyword evidence="2" id="KW-1185">Reference proteome</keyword>
<organism evidence="1 2">
    <name type="scientific">Schistosoma margrebowiei</name>
    <dbReference type="NCBI Taxonomy" id="48269"/>
    <lineage>
        <taxon>Eukaryota</taxon>
        <taxon>Metazoa</taxon>
        <taxon>Spiralia</taxon>
        <taxon>Lophotrochozoa</taxon>
        <taxon>Platyhelminthes</taxon>
        <taxon>Trematoda</taxon>
        <taxon>Digenea</taxon>
        <taxon>Strigeidida</taxon>
        <taxon>Schistosomatoidea</taxon>
        <taxon>Schistosomatidae</taxon>
        <taxon>Schistosoma</taxon>
    </lineage>
</organism>
<reference evidence="1 2" key="1">
    <citation type="submission" date="2018-11" db="EMBL/GenBank/DDBJ databases">
        <authorList>
            <consortium name="Pathogen Informatics"/>
        </authorList>
    </citation>
    <scope>NUCLEOTIDE SEQUENCE [LARGE SCALE GENOMIC DNA]</scope>
    <source>
        <strain evidence="1 2">Zambia</strain>
    </source>
</reference>
<name>A0A183MAZ6_9TREM</name>
<evidence type="ECO:0000313" key="1">
    <source>
        <dbReference type="EMBL" id="VDP04558.1"/>
    </source>
</evidence>
<gene>
    <name evidence="1" type="ORF">SMRZ_LOCUS13221</name>
</gene>
<feature type="non-terminal residue" evidence="1">
    <location>
        <position position="1"/>
    </location>
</feature>
<dbReference type="EMBL" id="UZAI01009386">
    <property type="protein sequence ID" value="VDP04558.1"/>
    <property type="molecule type" value="Genomic_DNA"/>
</dbReference>